<keyword evidence="4" id="KW-0479">Metal-binding</keyword>
<evidence type="ECO:0000256" key="10">
    <source>
        <dbReference type="ARBA" id="ARBA00093448"/>
    </source>
</evidence>
<keyword evidence="5" id="KW-0732">Signal</keyword>
<accession>A0ABU7T7X8</accession>
<evidence type="ECO:0000256" key="2">
    <source>
        <dbReference type="ARBA" id="ARBA00004776"/>
    </source>
</evidence>
<evidence type="ECO:0000256" key="5">
    <source>
        <dbReference type="ARBA" id="ARBA00022729"/>
    </source>
</evidence>
<dbReference type="InterPro" id="IPR009045">
    <property type="entry name" value="Zn_M74/Hedgehog-like"/>
</dbReference>
<evidence type="ECO:0000256" key="1">
    <source>
        <dbReference type="ARBA" id="ARBA00001947"/>
    </source>
</evidence>
<evidence type="ECO:0000313" key="13">
    <source>
        <dbReference type="Proteomes" id="UP001349262"/>
    </source>
</evidence>
<dbReference type="SUPFAM" id="SSF55166">
    <property type="entry name" value="Hedgehog/DD-peptidase"/>
    <property type="match status" value="1"/>
</dbReference>
<comment type="similarity">
    <text evidence="10">Belongs to the peptidase M15 family.</text>
</comment>
<keyword evidence="13" id="KW-1185">Reference proteome</keyword>
<reference evidence="12 13" key="1">
    <citation type="journal article" date="2012" name="Genet. Mol. Biol.">
        <title>Analysis of 16S rRNA and mxaF genes revealing insights into Methylobacterium niche-specific plant association.</title>
        <authorList>
            <person name="Dourado M.N."/>
            <person name="Andreote F.D."/>
            <person name="Dini-Andreote F."/>
            <person name="Conti R."/>
            <person name="Araujo J.M."/>
            <person name="Araujo W.L."/>
        </authorList>
    </citation>
    <scope>NUCLEOTIDE SEQUENCE [LARGE SCALE GENOMIC DNA]</scope>
    <source>
        <strain evidence="12 13">SR1.6/4</strain>
    </source>
</reference>
<protein>
    <recommendedName>
        <fullName evidence="11">Murein endopeptidase K</fullName>
    </recommendedName>
</protein>
<evidence type="ECO:0000256" key="8">
    <source>
        <dbReference type="ARBA" id="ARBA00023049"/>
    </source>
</evidence>
<gene>
    <name evidence="12" type="ORF">MRSR164_06590</name>
</gene>
<dbReference type="Pfam" id="PF05951">
    <property type="entry name" value="Peptidase_M15_2"/>
    <property type="match status" value="1"/>
</dbReference>
<keyword evidence="3" id="KW-0645">Protease</keyword>
<evidence type="ECO:0000256" key="6">
    <source>
        <dbReference type="ARBA" id="ARBA00022801"/>
    </source>
</evidence>
<dbReference type="Gene3D" id="3.30.1380.10">
    <property type="match status" value="1"/>
</dbReference>
<name>A0ABU7T7X8_9HYPH</name>
<evidence type="ECO:0000256" key="7">
    <source>
        <dbReference type="ARBA" id="ARBA00022833"/>
    </source>
</evidence>
<comment type="caution">
    <text evidence="12">The sequence shown here is derived from an EMBL/GenBank/DDBJ whole genome shotgun (WGS) entry which is preliminary data.</text>
</comment>
<dbReference type="PANTHER" id="PTHR37425:SF1">
    <property type="entry name" value="OUTER MEMBRANE PROTEIN"/>
    <property type="match status" value="1"/>
</dbReference>
<evidence type="ECO:0000256" key="11">
    <source>
        <dbReference type="ARBA" id="ARBA00093666"/>
    </source>
</evidence>
<keyword evidence="8" id="KW-0482">Metalloprotease</keyword>
<keyword evidence="7" id="KW-0862">Zinc</keyword>
<dbReference type="Proteomes" id="UP001349262">
    <property type="component" value="Unassembled WGS sequence"/>
</dbReference>
<evidence type="ECO:0000256" key="9">
    <source>
        <dbReference type="ARBA" id="ARBA00023316"/>
    </source>
</evidence>
<dbReference type="PANTHER" id="PTHR37425">
    <property type="match status" value="1"/>
</dbReference>
<evidence type="ECO:0000256" key="4">
    <source>
        <dbReference type="ARBA" id="ARBA00022723"/>
    </source>
</evidence>
<comment type="pathway">
    <text evidence="2">Cell wall biogenesis; cell wall polysaccharide biosynthesis.</text>
</comment>
<sequence>MSGSAAGLRRAGFTRRALLGGVGLVAGLDRAVAAATEPLRAVPTGRDRLWLVRPDGSEVLSRFRDADGYDRTQILLLSWFMRDIRDDDRAVWMEPRLFDLLAGVQASMSAVHGAALPLTVTSGYRTLGHNASLENAARTSMHLYGYAADVQMRGYPPRAVALAASFFSEGGIGHYDTFTHLDVWRRRTWIERPPLR</sequence>
<keyword evidence="6" id="KW-0378">Hydrolase</keyword>
<evidence type="ECO:0000313" key="12">
    <source>
        <dbReference type="EMBL" id="MEE7456464.1"/>
    </source>
</evidence>
<organism evidence="12 13">
    <name type="scientific">Methylobacterium radiotolerans</name>
    <dbReference type="NCBI Taxonomy" id="31998"/>
    <lineage>
        <taxon>Bacteria</taxon>
        <taxon>Pseudomonadati</taxon>
        <taxon>Pseudomonadota</taxon>
        <taxon>Alphaproteobacteria</taxon>
        <taxon>Hyphomicrobiales</taxon>
        <taxon>Methylobacteriaceae</taxon>
        <taxon>Methylobacterium</taxon>
    </lineage>
</organism>
<dbReference type="InterPro" id="IPR010275">
    <property type="entry name" value="MepK"/>
</dbReference>
<comment type="cofactor">
    <cofactor evidence="1">
        <name>Zn(2+)</name>
        <dbReference type="ChEBI" id="CHEBI:29105"/>
    </cofactor>
</comment>
<keyword evidence="9" id="KW-0961">Cell wall biogenesis/degradation</keyword>
<dbReference type="EMBL" id="MLBY01000003">
    <property type="protein sequence ID" value="MEE7456464.1"/>
    <property type="molecule type" value="Genomic_DNA"/>
</dbReference>
<proteinExistence type="inferred from homology"/>
<evidence type="ECO:0000256" key="3">
    <source>
        <dbReference type="ARBA" id="ARBA00022670"/>
    </source>
</evidence>